<dbReference type="InterPro" id="IPR022812">
    <property type="entry name" value="Dynamin"/>
</dbReference>
<dbReference type="GO" id="GO:0005737">
    <property type="term" value="C:cytoplasm"/>
    <property type="evidence" value="ECO:0007669"/>
    <property type="project" value="TreeGrafter"/>
</dbReference>
<dbReference type="SMART" id="SM00053">
    <property type="entry name" value="DYNc"/>
    <property type="match status" value="1"/>
</dbReference>
<dbReference type="InterPro" id="IPR001401">
    <property type="entry name" value="Dynamin_GTPase"/>
</dbReference>
<dbReference type="SUPFAM" id="SSF52540">
    <property type="entry name" value="P-loop containing nucleoside triphosphate hydrolases"/>
    <property type="match status" value="1"/>
</dbReference>
<feature type="region of interest" description="Disordered" evidence="3">
    <location>
        <begin position="728"/>
        <end position="764"/>
    </location>
</feature>
<dbReference type="GO" id="GO:0005886">
    <property type="term" value="C:plasma membrane"/>
    <property type="evidence" value="ECO:0007669"/>
    <property type="project" value="TreeGrafter"/>
</dbReference>
<comment type="caution">
    <text evidence="5">The sequence shown here is derived from an EMBL/GenBank/DDBJ whole genome shotgun (WGS) entry which is preliminary data.</text>
</comment>
<dbReference type="InterPro" id="IPR000375">
    <property type="entry name" value="Dynamin_stalk"/>
</dbReference>
<dbReference type="PROSITE" id="PS51388">
    <property type="entry name" value="GED"/>
    <property type="match status" value="1"/>
</dbReference>
<evidence type="ECO:0000313" key="6">
    <source>
        <dbReference type="Proteomes" id="UP000269276"/>
    </source>
</evidence>
<accession>A0A3M7DX60</accession>
<dbReference type="Proteomes" id="UP000269276">
    <property type="component" value="Unassembled WGS sequence"/>
</dbReference>
<dbReference type="GO" id="GO:0008017">
    <property type="term" value="F:microtubule binding"/>
    <property type="evidence" value="ECO:0007669"/>
    <property type="project" value="TreeGrafter"/>
</dbReference>
<dbReference type="GO" id="GO:0005874">
    <property type="term" value="C:microtubule"/>
    <property type="evidence" value="ECO:0007669"/>
    <property type="project" value="TreeGrafter"/>
</dbReference>
<feature type="domain" description="GED" evidence="4">
    <location>
        <begin position="977"/>
        <end position="1069"/>
    </location>
</feature>
<gene>
    <name evidence="5" type="ORF">D0863_07072</name>
</gene>
<evidence type="ECO:0000256" key="1">
    <source>
        <dbReference type="ARBA" id="ARBA00022741"/>
    </source>
</evidence>
<keyword evidence="2" id="KW-0342">GTP-binding</keyword>
<dbReference type="Gene3D" id="1.20.120.1240">
    <property type="entry name" value="Dynamin, middle domain"/>
    <property type="match status" value="1"/>
</dbReference>
<proteinExistence type="predicted"/>
<protein>
    <recommendedName>
        <fullName evidence="4">GED domain-containing protein</fullName>
    </recommendedName>
</protein>
<dbReference type="InterPro" id="IPR027417">
    <property type="entry name" value="P-loop_NTPase"/>
</dbReference>
<evidence type="ECO:0000259" key="4">
    <source>
        <dbReference type="PROSITE" id="PS51388"/>
    </source>
</evidence>
<dbReference type="PANTHER" id="PTHR11566">
    <property type="entry name" value="DYNAMIN"/>
    <property type="match status" value="1"/>
</dbReference>
<dbReference type="GO" id="GO:0003924">
    <property type="term" value="F:GTPase activity"/>
    <property type="evidence" value="ECO:0007669"/>
    <property type="project" value="InterPro"/>
</dbReference>
<dbReference type="EMBL" id="QWIP01000233">
    <property type="protein sequence ID" value="RMY68506.1"/>
    <property type="molecule type" value="Genomic_DNA"/>
</dbReference>
<dbReference type="VEuPathDB" id="FungiDB:BTJ68_13451"/>
<dbReference type="PANTHER" id="PTHR11566:SF131">
    <property type="entry name" value="GTPASE, PUTATIVE (AFU_ORTHOLOGUE AFUA_6G07630)-RELATED"/>
    <property type="match status" value="1"/>
</dbReference>
<evidence type="ECO:0000313" key="5">
    <source>
        <dbReference type="EMBL" id="RMY68506.1"/>
    </source>
</evidence>
<dbReference type="PRINTS" id="PR00195">
    <property type="entry name" value="DYNAMIN"/>
</dbReference>
<organism evidence="5 6">
    <name type="scientific">Hortaea werneckii</name>
    <name type="common">Black yeast</name>
    <name type="synonym">Cladosporium werneckii</name>
    <dbReference type="NCBI Taxonomy" id="91943"/>
    <lineage>
        <taxon>Eukaryota</taxon>
        <taxon>Fungi</taxon>
        <taxon>Dikarya</taxon>
        <taxon>Ascomycota</taxon>
        <taxon>Pezizomycotina</taxon>
        <taxon>Dothideomycetes</taxon>
        <taxon>Dothideomycetidae</taxon>
        <taxon>Mycosphaerellales</taxon>
        <taxon>Teratosphaeriaceae</taxon>
        <taxon>Hortaea</taxon>
    </lineage>
</organism>
<dbReference type="Pfam" id="PF01031">
    <property type="entry name" value="Dynamin_M"/>
    <property type="match status" value="1"/>
</dbReference>
<evidence type="ECO:0000256" key="3">
    <source>
        <dbReference type="SAM" id="MobiDB-lite"/>
    </source>
</evidence>
<name>A0A3M7DX60_HORWE</name>
<dbReference type="Pfam" id="PF00350">
    <property type="entry name" value="Dynamin_N"/>
    <property type="match status" value="1"/>
</dbReference>
<dbReference type="CDD" id="cd08771">
    <property type="entry name" value="DLP_1"/>
    <property type="match status" value="1"/>
</dbReference>
<sequence length="1069" mass="119178">MRTQIPEQCCHDAGTCRCAPAEGNEDFTLPRSAHSPRPHAYYDLAVSVGFNREAFVNKDVYTCRREQHVFALEGSTAARNYGHSIAAGLHSVSPCLASTAVFLTDLAASEGLKALDEAPPSELVAHPSSRLNGLRFGHALPAINTMPGVLLRTIALLILHACLLMSLSLHTGQESHPLVRAFVRSSFRTRRNHIMSDRSGPSTSAGDATIDRRTPSSQTTGYEYAVRVGSAPVFGQEAEGGTSSHRPFPNGDVEMSCTESSGMLFLAFKRLKFDADNFTGSAADPSTPHAMAAIGSKARSLIQVIQRLETLGIHATIPSFPKFVVVGDQSHGKSSIVEAICDIQLPRGQGTVTRCPFQITTSASAPGSHPPWTCHISLQPKYRYSPTFKAGRDKTKYDRWDEFDGETFHFATIHDKHLLEETLKRAQLALLNPRANPAQYQSAYTSWTKSEVAFSPNLVHIQINGPDLPELSFFDLPGAINVHRDPNEQHLVAFIQRLLQNYIRDEQSLILLALSADQDPETSTAFRFIKECAAEGRTMGVLTKPDLVTKSRMPKLYDLLYGVDFMLGSGWFVAKQLSSEEVESVSYAEARSRERDFFSGEPWASTPLGDRFGIGNVQATISRRLERHISDNLPEIQSRVQDGLATVSKHLEQFPERPDGRSACYAVMDDAHAVTTAITMLIRGEGQTEFRAEYKGLLRELRTQLKHGKPQISLGTPGYVKQAISLDTEDETDDPRAGNSRLSTETPSKKRKMSSKHFQTPTQRDRIKIDESFATPTSRNRFKTVSEDAAQDAASSNGTPLALDEVKDMFDFGSTTCLPDQIDPRVTDSLIKQFLQEWRRLVEELLVRIYRLLADKLQACIYDVLPARQSTQLIRDISGILEGLVKDLLTQQKERIAYLVDCEMHKPITYNSKLLASETAAQRDRLGQLRHVERVNEYYDTLESKGALKIPFGEERKKKFEDQALRSLLGPDCYSREVNALATPLAYYDIAFSRLLDTIASHLEFGLMFGLETKLREALRTGLKVTEEQHCLELLAEDPERETLRLRLTAEKEKLMIAMEDLEGLPDMQ</sequence>
<dbReference type="OrthoDB" id="5061070at2759"/>
<keyword evidence="1" id="KW-0547">Nucleotide-binding</keyword>
<dbReference type="InterPro" id="IPR020850">
    <property type="entry name" value="GED_dom"/>
</dbReference>
<dbReference type="GO" id="GO:0005525">
    <property type="term" value="F:GTP binding"/>
    <property type="evidence" value="ECO:0007669"/>
    <property type="project" value="InterPro"/>
</dbReference>
<dbReference type="Gene3D" id="3.40.50.300">
    <property type="entry name" value="P-loop containing nucleotide triphosphate hydrolases"/>
    <property type="match status" value="1"/>
</dbReference>
<dbReference type="GO" id="GO:0031623">
    <property type="term" value="P:receptor internalization"/>
    <property type="evidence" value="ECO:0007669"/>
    <property type="project" value="TreeGrafter"/>
</dbReference>
<reference evidence="5 6" key="1">
    <citation type="journal article" date="2018" name="BMC Genomics">
        <title>Genomic evidence for intraspecific hybridization in a clonal and extremely halotolerant yeast.</title>
        <authorList>
            <person name="Gostincar C."/>
            <person name="Stajich J.E."/>
            <person name="Zupancic J."/>
            <person name="Zalar P."/>
            <person name="Gunde-Cimerman N."/>
        </authorList>
    </citation>
    <scope>NUCLEOTIDE SEQUENCE [LARGE SCALE GENOMIC DNA]</scope>
    <source>
        <strain evidence="5 6">EXF-2682</strain>
    </source>
</reference>
<dbReference type="InterPro" id="IPR045063">
    <property type="entry name" value="Dynamin_N"/>
</dbReference>
<evidence type="ECO:0000256" key="2">
    <source>
        <dbReference type="ARBA" id="ARBA00023134"/>
    </source>
</evidence>
<feature type="region of interest" description="Disordered" evidence="3">
    <location>
        <begin position="193"/>
        <end position="217"/>
    </location>
</feature>
<dbReference type="AlphaFoldDB" id="A0A3M7DX60"/>